<evidence type="ECO:0000256" key="1">
    <source>
        <dbReference type="SAM" id="Phobius"/>
    </source>
</evidence>
<evidence type="ECO:0000313" key="2">
    <source>
        <dbReference type="EMBL" id="TNN66617.1"/>
    </source>
</evidence>
<evidence type="ECO:0000313" key="3">
    <source>
        <dbReference type="Proteomes" id="UP000314294"/>
    </source>
</evidence>
<comment type="caution">
    <text evidence="2">The sequence shown here is derived from an EMBL/GenBank/DDBJ whole genome shotgun (WGS) entry which is preliminary data.</text>
</comment>
<dbReference type="AlphaFoldDB" id="A0A4Z2HLJ4"/>
<accession>A0A4Z2HLJ4</accession>
<keyword evidence="1" id="KW-0812">Transmembrane</keyword>
<feature type="transmembrane region" description="Helical" evidence="1">
    <location>
        <begin position="65"/>
        <end position="88"/>
    </location>
</feature>
<reference evidence="2 3" key="1">
    <citation type="submission" date="2019-03" db="EMBL/GenBank/DDBJ databases">
        <title>First draft genome of Liparis tanakae, snailfish: a comprehensive survey of snailfish specific genes.</title>
        <authorList>
            <person name="Kim W."/>
            <person name="Song I."/>
            <person name="Jeong J.-H."/>
            <person name="Kim D."/>
            <person name="Kim S."/>
            <person name="Ryu S."/>
            <person name="Song J.Y."/>
            <person name="Lee S.K."/>
        </authorList>
    </citation>
    <scope>NUCLEOTIDE SEQUENCE [LARGE SCALE GENOMIC DNA]</scope>
    <source>
        <tissue evidence="2">Muscle</tissue>
    </source>
</reference>
<dbReference type="Proteomes" id="UP000314294">
    <property type="component" value="Unassembled WGS sequence"/>
</dbReference>
<organism evidence="2 3">
    <name type="scientific">Liparis tanakae</name>
    <name type="common">Tanaka's snailfish</name>
    <dbReference type="NCBI Taxonomy" id="230148"/>
    <lineage>
        <taxon>Eukaryota</taxon>
        <taxon>Metazoa</taxon>
        <taxon>Chordata</taxon>
        <taxon>Craniata</taxon>
        <taxon>Vertebrata</taxon>
        <taxon>Euteleostomi</taxon>
        <taxon>Actinopterygii</taxon>
        <taxon>Neopterygii</taxon>
        <taxon>Teleostei</taxon>
        <taxon>Neoteleostei</taxon>
        <taxon>Acanthomorphata</taxon>
        <taxon>Eupercaria</taxon>
        <taxon>Perciformes</taxon>
        <taxon>Cottioidei</taxon>
        <taxon>Cottales</taxon>
        <taxon>Liparidae</taxon>
        <taxon>Liparis</taxon>
    </lineage>
</organism>
<keyword evidence="1" id="KW-1133">Transmembrane helix</keyword>
<keyword evidence="3" id="KW-1185">Reference proteome</keyword>
<protein>
    <submittedName>
        <fullName evidence="2">Uncharacterized protein</fullName>
    </submittedName>
</protein>
<sequence>MAVAGVEMVAGQGKFFIIQHAVVVHIRQLPDAPQHRVGQAGAHHPVLGLVAAQLAFIGSEVVEDFIIFGLVFGHHPVLLLITSLSILLREGVTLSERSGPGPNEGSTLHT</sequence>
<name>A0A4Z2HLJ4_9TELE</name>
<proteinExistence type="predicted"/>
<gene>
    <name evidence="2" type="ORF">EYF80_023151</name>
</gene>
<dbReference type="EMBL" id="SRLO01000216">
    <property type="protein sequence ID" value="TNN66617.1"/>
    <property type="molecule type" value="Genomic_DNA"/>
</dbReference>
<keyword evidence="1" id="KW-0472">Membrane</keyword>